<dbReference type="RefSeq" id="WP_203906687.1">
    <property type="nucleotide sequence ID" value="NZ_BONY01000004.1"/>
</dbReference>
<protein>
    <recommendedName>
        <fullName evidence="5">Methyltransferase type 11 domain-containing protein</fullName>
    </recommendedName>
</protein>
<evidence type="ECO:0000313" key="7">
    <source>
        <dbReference type="Proteomes" id="UP000612899"/>
    </source>
</evidence>
<dbReference type="InterPro" id="IPR013216">
    <property type="entry name" value="Methyltransf_11"/>
</dbReference>
<dbReference type="Proteomes" id="UP000612899">
    <property type="component" value="Unassembled WGS sequence"/>
</dbReference>
<evidence type="ECO:0000256" key="1">
    <source>
        <dbReference type="ARBA" id="ARBA00022603"/>
    </source>
</evidence>
<proteinExistence type="predicted"/>
<organism evidence="6 7">
    <name type="scientific">Rhizocola hellebori</name>
    <dbReference type="NCBI Taxonomy" id="1392758"/>
    <lineage>
        <taxon>Bacteria</taxon>
        <taxon>Bacillati</taxon>
        <taxon>Actinomycetota</taxon>
        <taxon>Actinomycetes</taxon>
        <taxon>Micromonosporales</taxon>
        <taxon>Micromonosporaceae</taxon>
        <taxon>Rhizocola</taxon>
    </lineage>
</organism>
<evidence type="ECO:0000256" key="4">
    <source>
        <dbReference type="SAM" id="MobiDB-lite"/>
    </source>
</evidence>
<feature type="compositionally biased region" description="Basic and acidic residues" evidence="4">
    <location>
        <begin position="147"/>
        <end position="157"/>
    </location>
</feature>
<dbReference type="SUPFAM" id="SSF53335">
    <property type="entry name" value="S-adenosyl-L-methionine-dependent methyltransferases"/>
    <property type="match status" value="1"/>
</dbReference>
<name>A0A8J3VE43_9ACTN</name>
<dbReference type="PANTHER" id="PTHR43464">
    <property type="entry name" value="METHYLTRANSFERASE"/>
    <property type="match status" value="1"/>
</dbReference>
<feature type="domain" description="Methyltransferase type 11" evidence="5">
    <location>
        <begin position="39"/>
        <end position="135"/>
    </location>
</feature>
<dbReference type="PANTHER" id="PTHR43464:SF19">
    <property type="entry name" value="UBIQUINONE BIOSYNTHESIS O-METHYLTRANSFERASE, MITOCHONDRIAL"/>
    <property type="match status" value="1"/>
</dbReference>
<dbReference type="AlphaFoldDB" id="A0A8J3VE43"/>
<keyword evidence="3" id="KW-0949">S-adenosyl-L-methionine</keyword>
<dbReference type="Pfam" id="PF08241">
    <property type="entry name" value="Methyltransf_11"/>
    <property type="match status" value="1"/>
</dbReference>
<dbReference type="CDD" id="cd02440">
    <property type="entry name" value="AdoMet_MTases"/>
    <property type="match status" value="1"/>
</dbReference>
<feature type="region of interest" description="Disordered" evidence="4">
    <location>
        <begin position="138"/>
        <end position="171"/>
    </location>
</feature>
<dbReference type="GO" id="GO:0032259">
    <property type="term" value="P:methylation"/>
    <property type="evidence" value="ECO:0007669"/>
    <property type="project" value="UniProtKB-KW"/>
</dbReference>
<dbReference type="EMBL" id="BONY01000004">
    <property type="protein sequence ID" value="GIH02743.1"/>
    <property type="molecule type" value="Genomic_DNA"/>
</dbReference>
<keyword evidence="1" id="KW-0489">Methyltransferase</keyword>
<reference evidence="6" key="1">
    <citation type="submission" date="2021-01" db="EMBL/GenBank/DDBJ databases">
        <title>Whole genome shotgun sequence of Rhizocola hellebori NBRC 109834.</title>
        <authorList>
            <person name="Komaki H."/>
            <person name="Tamura T."/>
        </authorList>
    </citation>
    <scope>NUCLEOTIDE SEQUENCE</scope>
    <source>
        <strain evidence="6">NBRC 109834</strain>
    </source>
</reference>
<evidence type="ECO:0000256" key="3">
    <source>
        <dbReference type="ARBA" id="ARBA00022691"/>
    </source>
</evidence>
<keyword evidence="2" id="KW-0808">Transferase</keyword>
<evidence type="ECO:0000256" key="2">
    <source>
        <dbReference type="ARBA" id="ARBA00022679"/>
    </source>
</evidence>
<dbReference type="GO" id="GO:0008757">
    <property type="term" value="F:S-adenosylmethionine-dependent methyltransferase activity"/>
    <property type="evidence" value="ECO:0007669"/>
    <property type="project" value="InterPro"/>
</dbReference>
<keyword evidence="7" id="KW-1185">Reference proteome</keyword>
<gene>
    <name evidence="6" type="ORF">Rhe02_08100</name>
</gene>
<accession>A0A8J3VE43</accession>
<evidence type="ECO:0000313" key="6">
    <source>
        <dbReference type="EMBL" id="GIH02743.1"/>
    </source>
</evidence>
<sequence>MTDLAGQIAYWNTAGAAKVFTHPLDRSWLGGVDRGARVVDYGCGYGRLTAELADAGFSNVTGVDVSQALIGRARQQNPALHFYALTDPPTLHEPTDSVDVVLLFAVLTCVPSDDDQRRLIDELARVLRPGGLLYISDSGQLRPGSRTHVDSRHDERQSSAGDADSRSAQGE</sequence>
<dbReference type="Gene3D" id="3.40.50.150">
    <property type="entry name" value="Vaccinia Virus protein VP39"/>
    <property type="match status" value="1"/>
</dbReference>
<comment type="caution">
    <text evidence="6">The sequence shown here is derived from an EMBL/GenBank/DDBJ whole genome shotgun (WGS) entry which is preliminary data.</text>
</comment>
<evidence type="ECO:0000259" key="5">
    <source>
        <dbReference type="Pfam" id="PF08241"/>
    </source>
</evidence>
<dbReference type="InterPro" id="IPR029063">
    <property type="entry name" value="SAM-dependent_MTases_sf"/>
</dbReference>